<keyword evidence="4 6" id="KW-0648">Protein biosynthesis</keyword>
<dbReference type="InterPro" id="IPR001412">
    <property type="entry name" value="aa-tRNA-synth_I_CS"/>
</dbReference>
<evidence type="ECO:0000256" key="6">
    <source>
        <dbReference type="RuleBase" id="RU363037"/>
    </source>
</evidence>
<keyword evidence="2 6" id="KW-0547">Nucleotide-binding</keyword>
<dbReference type="InterPro" id="IPR020058">
    <property type="entry name" value="Glu/Gln-tRNA-synth_Ib_cat-dom"/>
</dbReference>
<dbReference type="GO" id="GO:0009791">
    <property type="term" value="P:post-embryonic development"/>
    <property type="evidence" value="ECO:0007669"/>
    <property type="project" value="UniProtKB-ARBA"/>
</dbReference>
<evidence type="ECO:0000259" key="7">
    <source>
        <dbReference type="Pfam" id="PF00749"/>
    </source>
</evidence>
<dbReference type="PANTHER" id="PTHR43097:SF5">
    <property type="entry name" value="GLUTAMATE--TRNA LIGASE"/>
    <property type="match status" value="1"/>
</dbReference>
<dbReference type="SUPFAM" id="SSF52374">
    <property type="entry name" value="Nucleotidylyl transferase"/>
    <property type="match status" value="1"/>
</dbReference>
<keyword evidence="3 6" id="KW-0067">ATP-binding</keyword>
<dbReference type="GO" id="GO:0006418">
    <property type="term" value="P:tRNA aminoacylation for protein translation"/>
    <property type="evidence" value="ECO:0007669"/>
    <property type="project" value="InterPro"/>
</dbReference>
<name>B9TGJ4_RICCO</name>
<dbReference type="PANTHER" id="PTHR43097">
    <property type="entry name" value="GLUTAMINE-TRNA LIGASE"/>
    <property type="match status" value="1"/>
</dbReference>
<dbReference type="Pfam" id="PF00749">
    <property type="entry name" value="tRNA-synt_1c"/>
    <property type="match status" value="1"/>
</dbReference>
<accession>B9TGJ4</accession>
<dbReference type="GO" id="GO:0048608">
    <property type="term" value="P:reproductive structure development"/>
    <property type="evidence" value="ECO:0007669"/>
    <property type="project" value="UniProtKB-ARBA"/>
</dbReference>
<protein>
    <submittedName>
        <fullName evidence="8">Glutaminyl-tRNA synthetase, putative</fullName>
        <ecNumber evidence="8">6.1.1.18</ecNumber>
    </submittedName>
</protein>
<evidence type="ECO:0000256" key="1">
    <source>
        <dbReference type="ARBA" id="ARBA00022598"/>
    </source>
</evidence>
<evidence type="ECO:0000256" key="4">
    <source>
        <dbReference type="ARBA" id="ARBA00022917"/>
    </source>
</evidence>
<keyword evidence="1 6" id="KW-0436">Ligase</keyword>
<dbReference type="EC" id="6.1.1.18" evidence="8"/>
<sequence>MSTEKEPIPAASNFIRAVIDKDLAENKYASKKWAGSPGDAKHQASGQVDFAKIRTRFPPEPNGYLHIGHAKSIFLNFGLARDYNGVCHLRFDDTNPEKESQ</sequence>
<proteinExistence type="inferred from homology"/>
<evidence type="ECO:0000256" key="3">
    <source>
        <dbReference type="ARBA" id="ARBA00022840"/>
    </source>
</evidence>
<dbReference type="eggNOG" id="KOG1148">
    <property type="taxonomic scope" value="Eukaryota"/>
</dbReference>
<dbReference type="Proteomes" id="UP000008311">
    <property type="component" value="Unassembled WGS sequence"/>
</dbReference>
<reference evidence="9" key="1">
    <citation type="journal article" date="2010" name="Nat. Biotechnol.">
        <title>Draft genome sequence of the oilseed species Ricinus communis.</title>
        <authorList>
            <person name="Chan A.P."/>
            <person name="Crabtree J."/>
            <person name="Zhao Q."/>
            <person name="Lorenzi H."/>
            <person name="Orvis J."/>
            <person name="Puiu D."/>
            <person name="Melake-Berhan A."/>
            <person name="Jones K.M."/>
            <person name="Redman J."/>
            <person name="Chen G."/>
            <person name="Cahoon E.B."/>
            <person name="Gedil M."/>
            <person name="Stanke M."/>
            <person name="Haas B.J."/>
            <person name="Wortman J.R."/>
            <person name="Fraser-Liggett C.M."/>
            <person name="Ravel J."/>
            <person name="Rabinowicz P.D."/>
        </authorList>
    </citation>
    <scope>NUCLEOTIDE SEQUENCE [LARGE SCALE GENOMIC DNA]</scope>
    <source>
        <strain evidence="9">cv. Hale</strain>
    </source>
</reference>
<dbReference type="PRINTS" id="PR00987">
    <property type="entry name" value="TRNASYNTHGLU"/>
</dbReference>
<dbReference type="InterPro" id="IPR014729">
    <property type="entry name" value="Rossmann-like_a/b/a_fold"/>
</dbReference>
<evidence type="ECO:0000313" key="8">
    <source>
        <dbReference type="EMBL" id="EEF25019.1"/>
    </source>
</evidence>
<dbReference type="InParanoid" id="B9TGJ4"/>
<dbReference type="STRING" id="3988.B9TGJ4"/>
<dbReference type="AlphaFoldDB" id="B9TGJ4"/>
<evidence type="ECO:0000256" key="5">
    <source>
        <dbReference type="ARBA" id="ARBA00023146"/>
    </source>
</evidence>
<gene>
    <name evidence="8" type="ORF">RCOM_1860180</name>
</gene>
<comment type="similarity">
    <text evidence="6">Belongs to the class-I aminoacyl-tRNA synthetase family.</text>
</comment>
<dbReference type="Gene3D" id="3.40.50.620">
    <property type="entry name" value="HUPs"/>
    <property type="match status" value="1"/>
</dbReference>
<feature type="non-terminal residue" evidence="8">
    <location>
        <position position="101"/>
    </location>
</feature>
<dbReference type="EMBL" id="EQ980680">
    <property type="protein sequence ID" value="EEF25019.1"/>
    <property type="molecule type" value="Genomic_DNA"/>
</dbReference>
<dbReference type="InterPro" id="IPR000924">
    <property type="entry name" value="Glu/Gln-tRNA-synth"/>
</dbReference>
<keyword evidence="9" id="KW-1185">Reference proteome</keyword>
<organism evidence="8 9">
    <name type="scientific">Ricinus communis</name>
    <name type="common">Castor bean</name>
    <dbReference type="NCBI Taxonomy" id="3988"/>
    <lineage>
        <taxon>Eukaryota</taxon>
        <taxon>Viridiplantae</taxon>
        <taxon>Streptophyta</taxon>
        <taxon>Embryophyta</taxon>
        <taxon>Tracheophyta</taxon>
        <taxon>Spermatophyta</taxon>
        <taxon>Magnoliopsida</taxon>
        <taxon>eudicotyledons</taxon>
        <taxon>Gunneridae</taxon>
        <taxon>Pentapetalae</taxon>
        <taxon>rosids</taxon>
        <taxon>fabids</taxon>
        <taxon>Malpighiales</taxon>
        <taxon>Euphorbiaceae</taxon>
        <taxon>Acalyphoideae</taxon>
        <taxon>Acalypheae</taxon>
        <taxon>Ricinus</taxon>
    </lineage>
</organism>
<keyword evidence="5 6" id="KW-0030">Aminoacyl-tRNA synthetase</keyword>
<evidence type="ECO:0000313" key="9">
    <source>
        <dbReference type="Proteomes" id="UP000008311"/>
    </source>
</evidence>
<dbReference type="InterPro" id="IPR050132">
    <property type="entry name" value="Gln/Glu-tRNA_Ligase"/>
</dbReference>
<dbReference type="GO" id="GO:0005524">
    <property type="term" value="F:ATP binding"/>
    <property type="evidence" value="ECO:0007669"/>
    <property type="project" value="UniProtKB-KW"/>
</dbReference>
<feature type="domain" description="Glutamyl/glutaminyl-tRNA synthetase class Ib catalytic" evidence="7">
    <location>
        <begin position="52"/>
        <end position="100"/>
    </location>
</feature>
<dbReference type="GO" id="GO:0004819">
    <property type="term" value="F:glutamine-tRNA ligase activity"/>
    <property type="evidence" value="ECO:0007669"/>
    <property type="project" value="UniProtKB-EC"/>
</dbReference>
<evidence type="ECO:0000256" key="2">
    <source>
        <dbReference type="ARBA" id="ARBA00022741"/>
    </source>
</evidence>
<dbReference type="PROSITE" id="PS00178">
    <property type="entry name" value="AA_TRNA_LIGASE_I"/>
    <property type="match status" value="1"/>
</dbReference>